<feature type="binding site" evidence="9">
    <location>
        <position position="68"/>
    </location>
    <ligand>
        <name>S-adenosyl-L-methionine</name>
        <dbReference type="ChEBI" id="CHEBI:59789"/>
    </ligand>
</feature>
<evidence type="ECO:0000256" key="5">
    <source>
        <dbReference type="ARBA" id="ARBA00022691"/>
    </source>
</evidence>
<dbReference type="EC" id="2.1.1.-" evidence="10"/>
<evidence type="ECO:0000256" key="7">
    <source>
        <dbReference type="ARBA" id="ARBA00049478"/>
    </source>
</evidence>
<evidence type="ECO:0000256" key="4">
    <source>
        <dbReference type="ARBA" id="ARBA00022679"/>
    </source>
</evidence>
<dbReference type="Gene3D" id="3.40.50.150">
    <property type="entry name" value="Vaccinia Virus protein VP39"/>
    <property type="match status" value="1"/>
</dbReference>
<feature type="binding site" evidence="9">
    <location>
        <position position="89"/>
    </location>
    <ligand>
        <name>S-adenosyl-L-methionine</name>
        <dbReference type="ChEBI" id="CHEBI:59789"/>
    </ligand>
</feature>
<organism evidence="13 14">
    <name type="scientific">Rhizodiscina lignyota</name>
    <dbReference type="NCBI Taxonomy" id="1504668"/>
    <lineage>
        <taxon>Eukaryota</taxon>
        <taxon>Fungi</taxon>
        <taxon>Dikarya</taxon>
        <taxon>Ascomycota</taxon>
        <taxon>Pezizomycotina</taxon>
        <taxon>Dothideomycetes</taxon>
        <taxon>Pleosporomycetidae</taxon>
        <taxon>Aulographales</taxon>
        <taxon>Rhizodiscinaceae</taxon>
        <taxon>Rhizodiscina</taxon>
    </lineage>
</organism>
<evidence type="ECO:0000256" key="8">
    <source>
        <dbReference type="ARBA" id="ARBA00061109"/>
    </source>
</evidence>
<comment type="function">
    <text evidence="1">Specifically dimethylates two adjacent adenosines in the loop of a conserved hairpin near the 3'-end of 18S rRNA in the 40S particle.</text>
</comment>
<feature type="region of interest" description="Disordered" evidence="11">
    <location>
        <begin position="1"/>
        <end position="23"/>
    </location>
</feature>
<dbReference type="InterPro" id="IPR020598">
    <property type="entry name" value="rRNA_Ade_methylase_Trfase_N"/>
</dbReference>
<evidence type="ECO:0000256" key="9">
    <source>
        <dbReference type="PROSITE-ProRule" id="PRU01026"/>
    </source>
</evidence>
<evidence type="ECO:0000256" key="6">
    <source>
        <dbReference type="ARBA" id="ARBA00022884"/>
    </source>
</evidence>
<feature type="binding site" evidence="9">
    <location>
        <position position="43"/>
    </location>
    <ligand>
        <name>S-adenosyl-L-methionine</name>
        <dbReference type="ChEBI" id="CHEBI:59789"/>
    </ligand>
</feature>
<dbReference type="SMART" id="SM00650">
    <property type="entry name" value="rADc"/>
    <property type="match status" value="1"/>
</dbReference>
<feature type="compositionally biased region" description="Low complexity" evidence="11">
    <location>
        <begin position="12"/>
        <end position="23"/>
    </location>
</feature>
<dbReference type="PROSITE" id="PS51689">
    <property type="entry name" value="SAM_RNA_A_N6_MT"/>
    <property type="match status" value="1"/>
</dbReference>
<dbReference type="InterPro" id="IPR020596">
    <property type="entry name" value="rRNA_Ade_Mease_Trfase_CS"/>
</dbReference>
<evidence type="ECO:0000256" key="11">
    <source>
        <dbReference type="SAM" id="MobiDB-lite"/>
    </source>
</evidence>
<feature type="binding site" evidence="9">
    <location>
        <position position="132"/>
    </location>
    <ligand>
        <name>S-adenosyl-L-methionine</name>
        <dbReference type="ChEBI" id="CHEBI:59789"/>
    </ligand>
</feature>
<dbReference type="CDD" id="cd02440">
    <property type="entry name" value="AdoMet_MTases"/>
    <property type="match status" value="1"/>
</dbReference>
<dbReference type="NCBIfam" id="TIGR00755">
    <property type="entry name" value="ksgA"/>
    <property type="match status" value="1"/>
</dbReference>
<dbReference type="SUPFAM" id="SSF53335">
    <property type="entry name" value="S-adenosyl-L-methionine-dependent methyltransferases"/>
    <property type="match status" value="1"/>
</dbReference>
<dbReference type="Proteomes" id="UP000799772">
    <property type="component" value="Unassembled WGS sequence"/>
</dbReference>
<evidence type="ECO:0000256" key="1">
    <source>
        <dbReference type="ARBA" id="ARBA00002977"/>
    </source>
</evidence>
<gene>
    <name evidence="13" type="ORF">NA57DRAFT_72993</name>
</gene>
<comment type="similarity">
    <text evidence="8 9 10">Belongs to the class I-like SAM-binding methyltransferase superfamily. rRNA adenine N(6)-methyltransferase family.</text>
</comment>
<dbReference type="OrthoDB" id="74991at2759"/>
<evidence type="ECO:0000313" key="14">
    <source>
        <dbReference type="Proteomes" id="UP000799772"/>
    </source>
</evidence>
<dbReference type="Gene3D" id="1.10.8.480">
    <property type="match status" value="1"/>
</dbReference>
<dbReference type="InterPro" id="IPR029063">
    <property type="entry name" value="SAM-dependent_MTases_sf"/>
</dbReference>
<comment type="catalytic activity">
    <reaction evidence="7">
        <text>adenosine(1779)/adenosine(1780) in 18S rRNA + 4 S-adenosyl-L-methionine = N(6)-dimethyladenosine(1779)/N(6)-dimethyladenosine(1780) in 18S rRNA + 4 S-adenosyl-L-homocysteine + 4 H(+)</text>
        <dbReference type="Rhea" id="RHEA:42780"/>
        <dbReference type="Rhea" id="RHEA-COMP:10234"/>
        <dbReference type="Rhea" id="RHEA-COMP:10236"/>
        <dbReference type="ChEBI" id="CHEBI:15378"/>
        <dbReference type="ChEBI" id="CHEBI:57856"/>
        <dbReference type="ChEBI" id="CHEBI:59789"/>
        <dbReference type="ChEBI" id="CHEBI:74411"/>
        <dbReference type="ChEBI" id="CHEBI:74493"/>
        <dbReference type="EC" id="2.1.1.183"/>
    </reaction>
</comment>
<dbReference type="PROSITE" id="PS01131">
    <property type="entry name" value="RRNA_A_DIMETH"/>
    <property type="match status" value="1"/>
</dbReference>
<dbReference type="GO" id="GO:0005730">
    <property type="term" value="C:nucleolus"/>
    <property type="evidence" value="ECO:0007669"/>
    <property type="project" value="TreeGrafter"/>
</dbReference>
<dbReference type="InterPro" id="IPR011530">
    <property type="entry name" value="rRNA_adenine_dimethylase"/>
</dbReference>
<dbReference type="Pfam" id="PF00398">
    <property type="entry name" value="RrnaAD"/>
    <property type="match status" value="1"/>
</dbReference>
<evidence type="ECO:0000256" key="3">
    <source>
        <dbReference type="ARBA" id="ARBA00022603"/>
    </source>
</evidence>
<proteinExistence type="inferred from homology"/>
<keyword evidence="4 9" id="KW-0808">Transferase</keyword>
<dbReference type="EMBL" id="ML978123">
    <property type="protein sequence ID" value="KAF2101554.1"/>
    <property type="molecule type" value="Genomic_DNA"/>
</dbReference>
<keyword evidence="6 9" id="KW-0694">RNA-binding</keyword>
<evidence type="ECO:0000256" key="10">
    <source>
        <dbReference type="RuleBase" id="RU362106"/>
    </source>
</evidence>
<feature type="binding site" evidence="9">
    <location>
        <position position="41"/>
    </location>
    <ligand>
        <name>S-adenosyl-L-methionine</name>
        <dbReference type="ChEBI" id="CHEBI:59789"/>
    </ligand>
</feature>
<dbReference type="PANTHER" id="PTHR11727:SF7">
    <property type="entry name" value="DIMETHYLADENOSINE TRANSFERASE-RELATED"/>
    <property type="match status" value="1"/>
</dbReference>
<keyword evidence="3 9" id="KW-0489">Methyltransferase</keyword>
<dbReference type="FunFam" id="3.40.50.150:FF:000007">
    <property type="entry name" value="rRNA adenine N(6)-methyltransferase"/>
    <property type="match status" value="1"/>
</dbReference>
<feature type="binding site" evidence="9">
    <location>
        <position position="117"/>
    </location>
    <ligand>
        <name>S-adenosyl-L-methionine</name>
        <dbReference type="ChEBI" id="CHEBI:59789"/>
    </ligand>
</feature>
<protein>
    <recommendedName>
        <fullName evidence="10">rRNA adenine N(6)-methyltransferase</fullName>
        <ecNumber evidence="10">2.1.1.-</ecNumber>
    </recommendedName>
</protein>
<dbReference type="PANTHER" id="PTHR11727">
    <property type="entry name" value="DIMETHYLADENOSINE TRANSFERASE"/>
    <property type="match status" value="1"/>
</dbReference>
<comment type="caution">
    <text evidence="13">The sequence shown here is derived from an EMBL/GenBank/DDBJ whole genome shotgun (WGS) entry which is preliminary data.</text>
</comment>
<dbReference type="GO" id="GO:0052909">
    <property type="term" value="F:18S rRNA (adenine(1779)-N(6)/adenine(1780)-N(6))-dimethyltransferase activity"/>
    <property type="evidence" value="ECO:0007669"/>
    <property type="project" value="UniProtKB-EC"/>
</dbReference>
<feature type="domain" description="Ribosomal RNA adenine methylase transferase N-terminal" evidence="12">
    <location>
        <begin position="48"/>
        <end position="217"/>
    </location>
</feature>
<evidence type="ECO:0000313" key="13">
    <source>
        <dbReference type="EMBL" id="KAF2101554.1"/>
    </source>
</evidence>
<dbReference type="InterPro" id="IPR001737">
    <property type="entry name" value="KsgA/Erm"/>
</dbReference>
<evidence type="ECO:0000256" key="2">
    <source>
        <dbReference type="ARBA" id="ARBA00022552"/>
    </source>
</evidence>
<feature type="compositionally biased region" description="Basic residues" evidence="11">
    <location>
        <begin position="1"/>
        <end position="11"/>
    </location>
</feature>
<keyword evidence="2 10" id="KW-0698">rRNA processing</keyword>
<dbReference type="AlphaFoldDB" id="A0A9P4ILD4"/>
<keyword evidence="14" id="KW-1185">Reference proteome</keyword>
<sequence length="383" mass="43069">MPKAARQKHNGAPKSSPYAASAAKSAKTNHIFKMNTELGQHILKNPGVAQAIVDKADLKQSDVVLEVGPGTGNLTVRILEKAKKVIAVETDPRMAAEVTKRVQGTPAQKRLDVLLGDVIKTELPYFDVCISNTPYQISSPLTFKLLATSPAPRTCILMFQREFAMRLFAKPGDKLYSRLSVNAQMWAKIDHIMKVSRNNFNPPPQVESSVVRIVPKKPRPQISYEEWDGLLRICFVRKNRTLRSAFVGTSSIMDMLEANWRLWCAQNDIPIEDGPAGEDDGIEMEDVNGNEEEEEWSGIMDVDEDEDDTPAFFKEEEAEKRAQLLKKGSKRKKKGKAAETVRRKVLKVLEQDTELAEKRARLCDEGDFLKLLYAFNVEGIHFN</sequence>
<evidence type="ECO:0000259" key="12">
    <source>
        <dbReference type="SMART" id="SM00650"/>
    </source>
</evidence>
<dbReference type="GO" id="GO:0003723">
    <property type="term" value="F:RNA binding"/>
    <property type="evidence" value="ECO:0007669"/>
    <property type="project" value="UniProtKB-UniRule"/>
</dbReference>
<name>A0A9P4ILD4_9PEZI</name>
<accession>A0A9P4ILD4</accession>
<reference evidence="13" key="1">
    <citation type="journal article" date="2020" name="Stud. Mycol.">
        <title>101 Dothideomycetes genomes: a test case for predicting lifestyles and emergence of pathogens.</title>
        <authorList>
            <person name="Haridas S."/>
            <person name="Albert R."/>
            <person name="Binder M."/>
            <person name="Bloem J."/>
            <person name="Labutti K."/>
            <person name="Salamov A."/>
            <person name="Andreopoulos B."/>
            <person name="Baker S."/>
            <person name="Barry K."/>
            <person name="Bills G."/>
            <person name="Bluhm B."/>
            <person name="Cannon C."/>
            <person name="Castanera R."/>
            <person name="Culley D."/>
            <person name="Daum C."/>
            <person name="Ezra D."/>
            <person name="Gonzalez J."/>
            <person name="Henrissat B."/>
            <person name="Kuo A."/>
            <person name="Liang C."/>
            <person name="Lipzen A."/>
            <person name="Lutzoni F."/>
            <person name="Magnuson J."/>
            <person name="Mondo S."/>
            <person name="Nolan M."/>
            <person name="Ohm R."/>
            <person name="Pangilinan J."/>
            <person name="Park H.-J."/>
            <person name="Ramirez L."/>
            <person name="Alfaro M."/>
            <person name="Sun H."/>
            <person name="Tritt A."/>
            <person name="Yoshinaga Y."/>
            <person name="Zwiers L.-H."/>
            <person name="Turgeon B."/>
            <person name="Goodwin S."/>
            <person name="Spatafora J."/>
            <person name="Crous P."/>
            <person name="Grigoriev I."/>
        </authorList>
    </citation>
    <scope>NUCLEOTIDE SEQUENCE</scope>
    <source>
        <strain evidence="13">CBS 133067</strain>
    </source>
</reference>
<keyword evidence="5 9" id="KW-0949">S-adenosyl-L-methionine</keyword>